<dbReference type="InterPro" id="IPR009097">
    <property type="entry name" value="Cyclic_Pdiesterase"/>
</dbReference>
<evidence type="ECO:0000256" key="2">
    <source>
        <dbReference type="HAMAP-Rule" id="MF_01940"/>
    </source>
</evidence>
<comment type="similarity">
    <text evidence="2">Belongs to the 2H phosphoesterase superfamily. ThpR family.</text>
</comment>
<dbReference type="GO" id="GO:0004113">
    <property type="term" value="F:2',3'-cyclic-nucleotide 3'-phosphodiesterase activity"/>
    <property type="evidence" value="ECO:0007669"/>
    <property type="project" value="InterPro"/>
</dbReference>
<dbReference type="NCBIfam" id="TIGR02258">
    <property type="entry name" value="2_5_ligase"/>
    <property type="match status" value="1"/>
</dbReference>
<evidence type="ECO:0000313" key="4">
    <source>
        <dbReference type="Proteomes" id="UP000179334"/>
    </source>
</evidence>
<feature type="short sequence motif" description="HXTX 2" evidence="2">
    <location>
        <begin position="154"/>
        <end position="157"/>
    </location>
</feature>
<feature type="active site" description="Proton acceptor" evidence="2">
    <location>
        <position position="154"/>
    </location>
</feature>
<comment type="catalytic activity">
    <reaction evidence="2">
        <text>a 3'-end 2',3'-cyclophospho-ribonucleotide-RNA + H2O = a 3'-end 2'-phospho-ribonucleotide-RNA + H(+)</text>
        <dbReference type="Rhea" id="RHEA:11828"/>
        <dbReference type="Rhea" id="RHEA-COMP:10464"/>
        <dbReference type="Rhea" id="RHEA-COMP:17353"/>
        <dbReference type="ChEBI" id="CHEBI:15377"/>
        <dbReference type="ChEBI" id="CHEBI:15378"/>
        <dbReference type="ChEBI" id="CHEBI:83064"/>
        <dbReference type="ChEBI" id="CHEBI:173113"/>
        <dbReference type="EC" id="3.1.4.58"/>
    </reaction>
</comment>
<dbReference type="EMBL" id="MFSR01000094">
    <property type="protein sequence ID" value="OGI37333.1"/>
    <property type="molecule type" value="Genomic_DNA"/>
</dbReference>
<dbReference type="EC" id="3.1.4.58" evidence="2"/>
<feature type="short sequence motif" description="HXTX 1" evidence="2">
    <location>
        <begin position="73"/>
        <end position="76"/>
    </location>
</feature>
<comment type="function">
    <text evidence="2">Hydrolyzes RNA 2',3'-cyclic phosphodiester to an RNA 2'-phosphomonoester.</text>
</comment>
<dbReference type="SUPFAM" id="SSF55144">
    <property type="entry name" value="LigT-like"/>
    <property type="match status" value="1"/>
</dbReference>
<dbReference type="Gene3D" id="3.90.1140.10">
    <property type="entry name" value="Cyclic phosphodiesterase"/>
    <property type="match status" value="1"/>
</dbReference>
<keyword evidence="3" id="KW-0436">Ligase</keyword>
<feature type="active site" description="Proton donor" evidence="2">
    <location>
        <position position="73"/>
    </location>
</feature>
<dbReference type="Pfam" id="PF13563">
    <property type="entry name" value="2_5_RNA_ligase2"/>
    <property type="match status" value="1"/>
</dbReference>
<gene>
    <name evidence="3" type="ORF">A2V91_05610</name>
</gene>
<organism evidence="3 4">
    <name type="scientific">Candidatus Muproteobacteria bacterium RBG_16_64_10</name>
    <dbReference type="NCBI Taxonomy" id="1817757"/>
    <lineage>
        <taxon>Bacteria</taxon>
        <taxon>Pseudomonadati</taxon>
        <taxon>Pseudomonadota</taxon>
        <taxon>Candidatus Muproteobacteria</taxon>
    </lineage>
</organism>
<comment type="caution">
    <text evidence="3">The sequence shown here is derived from an EMBL/GenBank/DDBJ whole genome shotgun (WGS) entry which is preliminary data.</text>
</comment>
<protein>
    <recommendedName>
        <fullName evidence="2">RNA 2',3'-cyclic phosphodiesterase</fullName>
        <shortName evidence="2">RNA 2',3'-CPDase</shortName>
        <ecNumber evidence="2">3.1.4.58</ecNumber>
    </recommendedName>
</protein>
<dbReference type="AlphaFoldDB" id="A0A1F6SWT7"/>
<reference evidence="3 4" key="1">
    <citation type="journal article" date="2016" name="Nat. Commun.">
        <title>Thousands of microbial genomes shed light on interconnected biogeochemical processes in an aquifer system.</title>
        <authorList>
            <person name="Anantharaman K."/>
            <person name="Brown C.T."/>
            <person name="Hug L.A."/>
            <person name="Sharon I."/>
            <person name="Castelle C.J."/>
            <person name="Probst A.J."/>
            <person name="Thomas B.C."/>
            <person name="Singh A."/>
            <person name="Wilkins M.J."/>
            <person name="Karaoz U."/>
            <person name="Brodie E.L."/>
            <person name="Williams K.H."/>
            <person name="Hubbard S.S."/>
            <person name="Banfield J.F."/>
        </authorList>
    </citation>
    <scope>NUCLEOTIDE SEQUENCE [LARGE SCALE GENOMIC DNA]</scope>
</reference>
<dbReference type="InterPro" id="IPR004175">
    <property type="entry name" value="RNA_CPDase"/>
</dbReference>
<dbReference type="GO" id="GO:0016874">
    <property type="term" value="F:ligase activity"/>
    <property type="evidence" value="ECO:0007669"/>
    <property type="project" value="UniProtKB-KW"/>
</dbReference>
<dbReference type="GO" id="GO:0008664">
    <property type="term" value="F:RNA 2',3'-cyclic 3'-phosphodiesterase activity"/>
    <property type="evidence" value="ECO:0007669"/>
    <property type="project" value="UniProtKB-EC"/>
</dbReference>
<dbReference type="Proteomes" id="UP000179334">
    <property type="component" value="Unassembled WGS sequence"/>
</dbReference>
<proteinExistence type="inferred from homology"/>
<dbReference type="PANTHER" id="PTHR35561:SF1">
    <property type="entry name" value="RNA 2',3'-CYCLIC PHOSPHODIESTERASE"/>
    <property type="match status" value="1"/>
</dbReference>
<evidence type="ECO:0000256" key="1">
    <source>
        <dbReference type="ARBA" id="ARBA00022801"/>
    </source>
</evidence>
<name>A0A1F6SWT7_9PROT</name>
<dbReference type="HAMAP" id="MF_01940">
    <property type="entry name" value="RNA_CPDase"/>
    <property type="match status" value="1"/>
</dbReference>
<sequence>MPNSELPTDSTSPVAAEPRRLFIALWPDAGLQGKLHALGGELLGNCSMRCPTSAIPGVVTGSRGRRLPPENLHLTLAFLGYVDAIRQACLEREASAIRLPAFTLTLDQAGFWPRKGLLWAGGTPPEALLALVHGINQGLRTCGLEPETRPFQAHLTLARNVRGLHLDRDRVIAPLAWKVSQFALVASQTLPEGARYEILKTWRLENGQE</sequence>
<keyword evidence="1 2" id="KW-0378">Hydrolase</keyword>
<accession>A0A1F6SWT7</accession>
<evidence type="ECO:0000313" key="3">
    <source>
        <dbReference type="EMBL" id="OGI37333.1"/>
    </source>
</evidence>
<dbReference type="PANTHER" id="PTHR35561">
    <property type="entry name" value="RNA 2',3'-CYCLIC PHOSPHODIESTERASE"/>
    <property type="match status" value="1"/>
</dbReference>